<accession>A0A0C9VRE6</accession>
<dbReference type="OrthoDB" id="10637014at2759"/>
<dbReference type="EMBL" id="KN837114">
    <property type="protein sequence ID" value="KIJ44942.1"/>
    <property type="molecule type" value="Genomic_DNA"/>
</dbReference>
<dbReference type="AlphaFoldDB" id="A0A0C9VRE6"/>
<organism evidence="2 3">
    <name type="scientific">Sphaerobolus stellatus (strain SS14)</name>
    <dbReference type="NCBI Taxonomy" id="990650"/>
    <lineage>
        <taxon>Eukaryota</taxon>
        <taxon>Fungi</taxon>
        <taxon>Dikarya</taxon>
        <taxon>Basidiomycota</taxon>
        <taxon>Agaricomycotina</taxon>
        <taxon>Agaricomycetes</taxon>
        <taxon>Phallomycetidae</taxon>
        <taxon>Geastrales</taxon>
        <taxon>Sphaerobolaceae</taxon>
        <taxon>Sphaerobolus</taxon>
    </lineage>
</organism>
<feature type="region of interest" description="Disordered" evidence="1">
    <location>
        <begin position="202"/>
        <end position="261"/>
    </location>
</feature>
<dbReference type="HOGENOM" id="CLU_054440_0_0_1"/>
<feature type="compositionally biased region" description="Low complexity" evidence="1">
    <location>
        <begin position="247"/>
        <end position="261"/>
    </location>
</feature>
<reference evidence="2 3" key="1">
    <citation type="submission" date="2014-06" db="EMBL/GenBank/DDBJ databases">
        <title>Evolutionary Origins and Diversification of the Mycorrhizal Mutualists.</title>
        <authorList>
            <consortium name="DOE Joint Genome Institute"/>
            <consortium name="Mycorrhizal Genomics Consortium"/>
            <person name="Kohler A."/>
            <person name="Kuo A."/>
            <person name="Nagy L.G."/>
            <person name="Floudas D."/>
            <person name="Copeland A."/>
            <person name="Barry K.W."/>
            <person name="Cichocki N."/>
            <person name="Veneault-Fourrey C."/>
            <person name="LaButti K."/>
            <person name="Lindquist E.A."/>
            <person name="Lipzen A."/>
            <person name="Lundell T."/>
            <person name="Morin E."/>
            <person name="Murat C."/>
            <person name="Riley R."/>
            <person name="Ohm R."/>
            <person name="Sun H."/>
            <person name="Tunlid A."/>
            <person name="Henrissat B."/>
            <person name="Grigoriev I.V."/>
            <person name="Hibbett D.S."/>
            <person name="Martin F."/>
        </authorList>
    </citation>
    <scope>NUCLEOTIDE SEQUENCE [LARGE SCALE GENOMIC DNA]</scope>
    <source>
        <strain evidence="2 3">SS14</strain>
    </source>
</reference>
<keyword evidence="3" id="KW-1185">Reference proteome</keyword>
<sequence>MSTERRLRRRYRGRRCRIERRGFTATAFSLLHLFCLPQMRRTPALDPQYIVTRVSARLPGNEISDQRSLLIQLPINHRRSFFEAARLRQATSKNFIFFNRDTGEFDEYPYPIYNNLGLERVPPEKIKEFHLSRRQNYECWCGQCSPEVPCWVDVYTRNGVWFYGCEICGLHVCINDVFETSTITAAYPGFAKESAIRPVPIGPAVQAQEGRQRNRRGPVGLRATRQANRRTRSSGGGFLNNPKNLLTPPKKASTSTISPPSASALIRQIIQSRPNETPSKCERFSPLPSPSSSVLEGCIRAPSVPVAGSSSAGPFSAANDEYRDVKVKCTVCERYVPFNIAASHIRWCRSPEL</sequence>
<evidence type="ECO:0000256" key="1">
    <source>
        <dbReference type="SAM" id="MobiDB-lite"/>
    </source>
</evidence>
<proteinExistence type="predicted"/>
<gene>
    <name evidence="2" type="ORF">M422DRAFT_67424</name>
</gene>
<evidence type="ECO:0000313" key="3">
    <source>
        <dbReference type="Proteomes" id="UP000054279"/>
    </source>
</evidence>
<dbReference type="Proteomes" id="UP000054279">
    <property type="component" value="Unassembled WGS sequence"/>
</dbReference>
<evidence type="ECO:0000313" key="2">
    <source>
        <dbReference type="EMBL" id="KIJ44942.1"/>
    </source>
</evidence>
<name>A0A0C9VRE6_SPHS4</name>
<protein>
    <submittedName>
        <fullName evidence="2">Uncharacterized protein</fullName>
    </submittedName>
</protein>